<dbReference type="Proteomes" id="UP000826271">
    <property type="component" value="Unassembled WGS sequence"/>
</dbReference>
<dbReference type="AlphaFoldDB" id="A0AAV6XVJ8"/>
<name>A0AAV6XVJ8_9LAMI</name>
<evidence type="ECO:0000313" key="4">
    <source>
        <dbReference type="Proteomes" id="UP000826271"/>
    </source>
</evidence>
<keyword evidence="2" id="KW-0812">Transmembrane</keyword>
<dbReference type="EMBL" id="WHWC01000005">
    <property type="protein sequence ID" value="KAG8383260.1"/>
    <property type="molecule type" value="Genomic_DNA"/>
</dbReference>
<reference evidence="3" key="1">
    <citation type="submission" date="2019-10" db="EMBL/GenBank/DDBJ databases">
        <authorList>
            <person name="Zhang R."/>
            <person name="Pan Y."/>
            <person name="Wang J."/>
            <person name="Ma R."/>
            <person name="Yu S."/>
        </authorList>
    </citation>
    <scope>NUCLEOTIDE SEQUENCE</scope>
    <source>
        <strain evidence="3">LA-IB0</strain>
        <tissue evidence="3">Leaf</tissue>
    </source>
</reference>
<organism evidence="3 4">
    <name type="scientific">Buddleja alternifolia</name>
    <dbReference type="NCBI Taxonomy" id="168488"/>
    <lineage>
        <taxon>Eukaryota</taxon>
        <taxon>Viridiplantae</taxon>
        <taxon>Streptophyta</taxon>
        <taxon>Embryophyta</taxon>
        <taxon>Tracheophyta</taxon>
        <taxon>Spermatophyta</taxon>
        <taxon>Magnoliopsida</taxon>
        <taxon>eudicotyledons</taxon>
        <taxon>Gunneridae</taxon>
        <taxon>Pentapetalae</taxon>
        <taxon>asterids</taxon>
        <taxon>lamiids</taxon>
        <taxon>Lamiales</taxon>
        <taxon>Scrophulariaceae</taxon>
        <taxon>Buddlejeae</taxon>
        <taxon>Buddleja</taxon>
    </lineage>
</organism>
<sequence length="91" mass="8246">MATATASAPSSAPTASHTTPTPAGSPVALDNNVIGTISGSAIDAAPVGGPVPDGAFSDLVPAPAPSGAAALGATTVAGAVAAAGVVGSFFF</sequence>
<protein>
    <submittedName>
        <fullName evidence="3">Uncharacterized protein</fullName>
    </submittedName>
</protein>
<evidence type="ECO:0000256" key="1">
    <source>
        <dbReference type="SAM" id="MobiDB-lite"/>
    </source>
</evidence>
<feature type="compositionally biased region" description="Low complexity" evidence="1">
    <location>
        <begin position="1"/>
        <end position="26"/>
    </location>
</feature>
<keyword evidence="2" id="KW-0472">Membrane</keyword>
<keyword evidence="4" id="KW-1185">Reference proteome</keyword>
<proteinExistence type="predicted"/>
<gene>
    <name evidence="3" type="ORF">BUALT_Bualt05G0165900</name>
</gene>
<evidence type="ECO:0000313" key="3">
    <source>
        <dbReference type="EMBL" id="KAG8383260.1"/>
    </source>
</evidence>
<feature type="region of interest" description="Disordered" evidence="1">
    <location>
        <begin position="1"/>
        <end position="29"/>
    </location>
</feature>
<accession>A0AAV6XVJ8</accession>
<evidence type="ECO:0000256" key="2">
    <source>
        <dbReference type="SAM" id="Phobius"/>
    </source>
</evidence>
<keyword evidence="2" id="KW-1133">Transmembrane helix</keyword>
<feature type="transmembrane region" description="Helical" evidence="2">
    <location>
        <begin position="68"/>
        <end position="90"/>
    </location>
</feature>
<comment type="caution">
    <text evidence="3">The sequence shown here is derived from an EMBL/GenBank/DDBJ whole genome shotgun (WGS) entry which is preliminary data.</text>
</comment>